<evidence type="ECO:0000256" key="13">
    <source>
        <dbReference type="RuleBase" id="RU000679"/>
    </source>
</evidence>
<evidence type="ECO:0000256" key="2">
    <source>
        <dbReference type="ARBA" id="ARBA00007193"/>
    </source>
</evidence>
<keyword evidence="10" id="KW-0325">Glycoprotein</keyword>
<name>A0A914S0K4_PAREQ</name>
<evidence type="ECO:0000256" key="3">
    <source>
        <dbReference type="ARBA" id="ARBA00022448"/>
    </source>
</evidence>
<comment type="similarity">
    <text evidence="2 13">Belongs to the amiloride-sensitive sodium channel (TC 1.A.6) family.</text>
</comment>
<keyword evidence="9" id="KW-0472">Membrane</keyword>
<feature type="signal peptide" evidence="14">
    <location>
        <begin position="1"/>
        <end position="17"/>
    </location>
</feature>
<keyword evidence="7" id="KW-0915">Sodium</keyword>
<dbReference type="GO" id="GO:0016020">
    <property type="term" value="C:membrane"/>
    <property type="evidence" value="ECO:0007669"/>
    <property type="project" value="UniProtKB-SubCell"/>
</dbReference>
<keyword evidence="5 13" id="KW-0812">Transmembrane</keyword>
<organism evidence="15 16">
    <name type="scientific">Parascaris equorum</name>
    <name type="common">Equine roundworm</name>
    <dbReference type="NCBI Taxonomy" id="6256"/>
    <lineage>
        <taxon>Eukaryota</taxon>
        <taxon>Metazoa</taxon>
        <taxon>Ecdysozoa</taxon>
        <taxon>Nematoda</taxon>
        <taxon>Chromadorea</taxon>
        <taxon>Rhabditida</taxon>
        <taxon>Spirurina</taxon>
        <taxon>Ascaridomorpha</taxon>
        <taxon>Ascaridoidea</taxon>
        <taxon>Ascarididae</taxon>
        <taxon>Parascaris</taxon>
    </lineage>
</organism>
<keyword evidence="8 13" id="KW-0406">Ion transport</keyword>
<dbReference type="InterPro" id="IPR001873">
    <property type="entry name" value="ENaC"/>
</dbReference>
<evidence type="ECO:0000256" key="7">
    <source>
        <dbReference type="ARBA" id="ARBA00023053"/>
    </source>
</evidence>
<keyword evidence="14" id="KW-0732">Signal</keyword>
<dbReference type="GO" id="GO:0005272">
    <property type="term" value="F:sodium channel activity"/>
    <property type="evidence" value="ECO:0007669"/>
    <property type="project" value="UniProtKB-KW"/>
</dbReference>
<evidence type="ECO:0000256" key="11">
    <source>
        <dbReference type="ARBA" id="ARBA00023201"/>
    </source>
</evidence>
<dbReference type="Proteomes" id="UP000887564">
    <property type="component" value="Unplaced"/>
</dbReference>
<protein>
    <submittedName>
        <fullName evidence="16">Uncharacterized protein</fullName>
    </submittedName>
</protein>
<comment type="subcellular location">
    <subcellularLocation>
        <location evidence="1">Membrane</location>
        <topology evidence="1">Multi-pass membrane protein</topology>
    </subcellularLocation>
</comment>
<evidence type="ECO:0000256" key="14">
    <source>
        <dbReference type="SAM" id="SignalP"/>
    </source>
</evidence>
<evidence type="ECO:0000256" key="5">
    <source>
        <dbReference type="ARBA" id="ARBA00022692"/>
    </source>
</evidence>
<dbReference type="AlphaFoldDB" id="A0A914S0K4"/>
<keyword evidence="3 13" id="KW-0813">Transport</keyword>
<keyword evidence="15" id="KW-1185">Reference proteome</keyword>
<evidence type="ECO:0000256" key="9">
    <source>
        <dbReference type="ARBA" id="ARBA00023136"/>
    </source>
</evidence>
<reference evidence="16" key="1">
    <citation type="submission" date="2022-11" db="UniProtKB">
        <authorList>
            <consortium name="WormBaseParasite"/>
        </authorList>
    </citation>
    <scope>IDENTIFICATION</scope>
</reference>
<evidence type="ECO:0000313" key="15">
    <source>
        <dbReference type="Proteomes" id="UP000887564"/>
    </source>
</evidence>
<evidence type="ECO:0000256" key="10">
    <source>
        <dbReference type="ARBA" id="ARBA00023180"/>
    </source>
</evidence>
<dbReference type="Pfam" id="PF00858">
    <property type="entry name" value="ASC"/>
    <property type="match status" value="1"/>
</dbReference>
<evidence type="ECO:0000256" key="12">
    <source>
        <dbReference type="ARBA" id="ARBA00023303"/>
    </source>
</evidence>
<keyword evidence="4 13" id="KW-0894">Sodium channel</keyword>
<keyword evidence="12 13" id="KW-0407">Ion channel</keyword>
<evidence type="ECO:0000256" key="6">
    <source>
        <dbReference type="ARBA" id="ARBA00022989"/>
    </source>
</evidence>
<keyword evidence="6" id="KW-1133">Transmembrane helix</keyword>
<evidence type="ECO:0000256" key="4">
    <source>
        <dbReference type="ARBA" id="ARBA00022461"/>
    </source>
</evidence>
<dbReference type="WBParaSite" id="PEQ_0001210801-mRNA-1">
    <property type="protein sequence ID" value="PEQ_0001210801-mRNA-1"/>
    <property type="gene ID" value="PEQ_0001210801"/>
</dbReference>
<sequence>MAAALIFLSLQINTLVTDFLSHPTTTSVSFVGRQALTLPAVTICNYNPIKKDYVRCRFYVECTLLPANYVQIRVAFENGRLADIPLLVLLKFIAFSGSIASVKTLAKRCIFEKNIGRDDGSRYASTRKS</sequence>
<evidence type="ECO:0000256" key="1">
    <source>
        <dbReference type="ARBA" id="ARBA00004141"/>
    </source>
</evidence>
<feature type="chain" id="PRO_5037701735" evidence="14">
    <location>
        <begin position="18"/>
        <end position="129"/>
    </location>
</feature>
<accession>A0A914S0K4</accession>
<evidence type="ECO:0000313" key="16">
    <source>
        <dbReference type="WBParaSite" id="PEQ_0001210801-mRNA-1"/>
    </source>
</evidence>
<keyword evidence="11 13" id="KW-0739">Sodium transport</keyword>
<proteinExistence type="inferred from homology"/>
<evidence type="ECO:0000256" key="8">
    <source>
        <dbReference type="ARBA" id="ARBA00023065"/>
    </source>
</evidence>